<evidence type="ECO:0000313" key="3">
    <source>
        <dbReference type="Proteomes" id="UP001597244"/>
    </source>
</evidence>
<feature type="transmembrane region" description="Helical" evidence="1">
    <location>
        <begin position="12"/>
        <end position="34"/>
    </location>
</feature>
<keyword evidence="3" id="KW-1185">Reference proteome</keyword>
<keyword evidence="1" id="KW-1133">Transmembrane helix</keyword>
<dbReference type="Proteomes" id="UP001597244">
    <property type="component" value="Unassembled WGS sequence"/>
</dbReference>
<proteinExistence type="predicted"/>
<organism evidence="2 3">
    <name type="scientific">Lapidilactobacillus mulanensis</name>
    <dbReference type="NCBI Taxonomy" id="2485999"/>
    <lineage>
        <taxon>Bacteria</taxon>
        <taxon>Bacillati</taxon>
        <taxon>Bacillota</taxon>
        <taxon>Bacilli</taxon>
        <taxon>Lactobacillales</taxon>
        <taxon>Lactobacillaceae</taxon>
        <taxon>Lapidilactobacillus</taxon>
    </lineage>
</organism>
<name>A0ABW4DPZ7_9LACO</name>
<evidence type="ECO:0000313" key="2">
    <source>
        <dbReference type="EMBL" id="MFD1465010.1"/>
    </source>
</evidence>
<evidence type="ECO:0000256" key="1">
    <source>
        <dbReference type="SAM" id="Phobius"/>
    </source>
</evidence>
<keyword evidence="1" id="KW-0812">Transmembrane</keyword>
<keyword evidence="1" id="KW-0472">Membrane</keyword>
<dbReference type="RefSeq" id="WP_379894538.1">
    <property type="nucleotide sequence ID" value="NZ_JBHTOF010000022.1"/>
</dbReference>
<comment type="caution">
    <text evidence="2">The sequence shown here is derived from an EMBL/GenBank/DDBJ whole genome shotgun (WGS) entry which is preliminary data.</text>
</comment>
<sequence length="39" mass="4206">MKGGVVLSVSDSLQLMISFGLFILALITVVLELIKSNKK</sequence>
<gene>
    <name evidence="2" type="ORF">ACFQ4L_02750</name>
</gene>
<dbReference type="Pfam" id="PF16935">
    <property type="entry name" value="Hol_Tox"/>
    <property type="match status" value="1"/>
</dbReference>
<reference evidence="3" key="1">
    <citation type="journal article" date="2019" name="Int. J. Syst. Evol. Microbiol.">
        <title>The Global Catalogue of Microorganisms (GCM) 10K type strain sequencing project: providing services to taxonomists for standard genome sequencing and annotation.</title>
        <authorList>
            <consortium name="The Broad Institute Genomics Platform"/>
            <consortium name="The Broad Institute Genome Sequencing Center for Infectious Disease"/>
            <person name="Wu L."/>
            <person name="Ma J."/>
        </authorList>
    </citation>
    <scope>NUCLEOTIDE SEQUENCE [LARGE SCALE GENOMIC DNA]</scope>
    <source>
        <strain evidence="3">CCM 8951</strain>
    </source>
</reference>
<dbReference type="InterPro" id="IPR031616">
    <property type="entry name" value="BsrE-like"/>
</dbReference>
<accession>A0ABW4DPZ7</accession>
<protein>
    <submittedName>
        <fullName evidence="2">Holin-like toxin</fullName>
    </submittedName>
</protein>
<dbReference type="EMBL" id="JBHTOF010000022">
    <property type="protein sequence ID" value="MFD1465010.1"/>
    <property type="molecule type" value="Genomic_DNA"/>
</dbReference>